<dbReference type="SMART" id="SM00343">
    <property type="entry name" value="ZnF_C2HC"/>
    <property type="match status" value="1"/>
</dbReference>
<feature type="compositionally biased region" description="Gly residues" evidence="3">
    <location>
        <begin position="651"/>
        <end position="662"/>
    </location>
</feature>
<dbReference type="PROSITE" id="PS50158">
    <property type="entry name" value="ZF_CCHC"/>
    <property type="match status" value="1"/>
</dbReference>
<keyword evidence="1" id="KW-0862">Zinc</keyword>
<feature type="coiled-coil region" evidence="2">
    <location>
        <begin position="217"/>
        <end position="244"/>
    </location>
</feature>
<feature type="compositionally biased region" description="Polar residues" evidence="3">
    <location>
        <begin position="1"/>
        <end position="12"/>
    </location>
</feature>
<feature type="region of interest" description="Disordered" evidence="3">
    <location>
        <begin position="116"/>
        <end position="140"/>
    </location>
</feature>
<feature type="compositionally biased region" description="Low complexity" evidence="3">
    <location>
        <begin position="22"/>
        <end position="51"/>
    </location>
</feature>
<dbReference type="Proteomes" id="UP001189429">
    <property type="component" value="Unassembled WGS sequence"/>
</dbReference>
<evidence type="ECO:0000256" key="3">
    <source>
        <dbReference type="SAM" id="MobiDB-lite"/>
    </source>
</evidence>
<keyword evidence="6" id="KW-1185">Reference proteome</keyword>
<dbReference type="EMBL" id="CAUYUJ010014860">
    <property type="protein sequence ID" value="CAK0846987.1"/>
    <property type="molecule type" value="Genomic_DNA"/>
</dbReference>
<keyword evidence="1" id="KW-0479">Metal-binding</keyword>
<feature type="region of interest" description="Disordered" evidence="3">
    <location>
        <begin position="1"/>
        <end position="100"/>
    </location>
</feature>
<feature type="region of interest" description="Disordered" evidence="3">
    <location>
        <begin position="419"/>
        <end position="514"/>
    </location>
</feature>
<accession>A0ABN9TLV5</accession>
<feature type="region of interest" description="Disordered" evidence="3">
    <location>
        <begin position="911"/>
        <end position="969"/>
    </location>
</feature>
<evidence type="ECO:0000256" key="2">
    <source>
        <dbReference type="SAM" id="Coils"/>
    </source>
</evidence>
<feature type="coiled-coil region" evidence="2">
    <location>
        <begin position="1479"/>
        <end position="1506"/>
    </location>
</feature>
<feature type="region of interest" description="Disordered" evidence="3">
    <location>
        <begin position="1129"/>
        <end position="1151"/>
    </location>
</feature>
<sequence length="1838" mass="201159">MASVASRSNASQPDAPCSDHGSLASPCSSRSSSATSRSSSATSRPAATPESVAPPVVAKTFSPELEPQRRPLGQQGRRASAPDVIRASRAGATTDDGTSTEPLLWRRSVTKTVEVPTAMQTSPSEVTSRARGRRDPADEEHDDFDWEAMTAGEWAARLMCTSASERRESCVNLVSRLEAMLPSCILESLVKVKIADMLESEFEAKLQAISHQSFNLVKNDVAELKALRVEKEEFENRMMLMNSTYLREITSKRDLTRTDSCAVIEMLSKEGHVGGDVQFYEPLQHLSDEVRQCVMSILDEKLKAIFEWSPEMKEKTSKFELAKFEDGLLRERLASYTVLNGQLREELRELRQRAKQAEIGSQRSEWEQQKAESQSSMLKRQLEAAQKELESISRQYDEVCRDAQSLRERLARAAQIEVAGAREQGDGGEGPEAPAPGAKEEGKEEDDQQKKRPQPAAPKQMVACGVQTDATQTDATRTPTPAVSREGTKEKELTPLTPPAGKPSPRQRRRSHSEVLMLSEAADLGDPIEKRLYQAERQAELSTKLLHQRDELIQSLQSRVESLQNTVEGLQAAADGGAAGPSLGGPTRGAPPDDGAAWERTVSFASDRSASDRSAADRSTAPPASPTEGDAAAMGARGGGRAPARAAEAGRGSGVEGEGAAGGAEPPEEGPVGAAREARERADFVSSMADSLREELQAAREELAAAEERLRALTSSERDDSPGLVQLEAESRARKAACDELEASKAALGLAQSRIKVLEAALGAQDFVSDAFAEEDEEEPDEDQQPVPTELGNAASRATAAEEFKSRSILLDQKKVLRDKVKVQKAQLSAIFHENTTLHLALNEVQKEMYSLTSKLRKRIPDSQQGTVDVESVLKRMEKVAASGIGGYIRLHKQAHLKEVAAAAVCGAARGADSPRAPADAARAAREAAGAGASGSPAPPADGGGGEPQRDGRAPAAAPTVGSPRSRQWVKGAPLSQVLRVLHEIRQTLPKPQAPAQARSFATTVPVLDEAGDYECDACDDSECFGLYEMEFDEQELATILVSLDSQDLDEEHIIEVFAEVTLPQRRRTWAESRQLKTNRKVDRDFFDRSKGKGTKKVTRDDFKKRSRCSNCGEKGHWREDCRRPYRSKADRLKSESSRPAAVNKGPDKKPAQSSFYFNLDYDATHSGTSWAAILDESGQVGSLSAAAATAGQVDQQEHDLGQVDLEMLAAATLQDMDEYALVDTAAGQALIGTPDIDKLRAAFKKTGFEIHFVDTDRVPTANGVGPGRVTYQMLDSEFSACSVVESIWVDGIPSETLSFTGRWIGYTEFPIERSNQSRSARSLRSLRHQALKAQRDDFQPDEDLEVIPENTEEDPDSELEMNWDQTPDPWIDGMLSSINYEEESMTAVEKELFFEGAFLLSPAARTWRRRSIKMMLYLRVCAISRLSAIVAPRMSKVKSEEEEAKASCSHPMEARWSGGNGHGYYTKCRICDTRLSFVRKTKEEIEETKRKVLAKRESKTKVEKEESPAEIKVEPPPRYKAPSRYVEFCDGVPVKPPPPTAKKSLPVTKPRAISSTAGSAGAASSSSGNLSNIEKGFETMQWMMVEDRKERQQQMDLLISVMKGLGALRPVAAPQAEILDALPDPGSHGSWIVKSFKAAARDLARPALDGLPASSLDIELWTEAAGAPVGLDPRHPVFWEQAESEITGELQEASGAASSTWCFADRFADFEQDIQKALQDLGATICLELFSVPRVEPELRSERQLAMKPRELSFLTPRPWPVSDRSSRIHLVASGPSTSRLKDLHPLKPGTPGSRIEKRLPLGPPKSSDQFCRRRRRADQDAFSEPCRSSIGDRAEF</sequence>
<feature type="compositionally biased region" description="Low complexity" evidence="3">
    <location>
        <begin position="1555"/>
        <end position="1569"/>
    </location>
</feature>
<evidence type="ECO:0000313" key="6">
    <source>
        <dbReference type="Proteomes" id="UP001189429"/>
    </source>
</evidence>
<feature type="compositionally biased region" description="Low complexity" evidence="3">
    <location>
        <begin position="911"/>
        <end position="936"/>
    </location>
</feature>
<keyword evidence="2" id="KW-0175">Coiled coil</keyword>
<gene>
    <name evidence="5" type="ORF">PCOR1329_LOCUS40330</name>
</gene>
<evidence type="ECO:0000259" key="4">
    <source>
        <dbReference type="PROSITE" id="PS50158"/>
    </source>
</evidence>
<feature type="domain" description="CCHC-type" evidence="4">
    <location>
        <begin position="1108"/>
        <end position="1124"/>
    </location>
</feature>
<proteinExistence type="predicted"/>
<evidence type="ECO:0000313" key="5">
    <source>
        <dbReference type="EMBL" id="CAK0846987.1"/>
    </source>
</evidence>
<comment type="caution">
    <text evidence="5">The sequence shown here is derived from an EMBL/GenBank/DDBJ whole genome shotgun (WGS) entry which is preliminary data.</text>
</comment>
<feature type="region of interest" description="Disordered" evidence="3">
    <location>
        <begin position="567"/>
        <end position="693"/>
    </location>
</feature>
<feature type="compositionally biased region" description="Gly residues" evidence="3">
    <location>
        <begin position="577"/>
        <end position="587"/>
    </location>
</feature>
<feature type="region of interest" description="Disordered" evidence="3">
    <location>
        <begin position="1536"/>
        <end position="1572"/>
    </location>
</feature>
<feature type="region of interest" description="Disordered" evidence="3">
    <location>
        <begin position="1776"/>
        <end position="1838"/>
    </location>
</feature>
<evidence type="ECO:0000256" key="1">
    <source>
        <dbReference type="PROSITE-ProRule" id="PRU00047"/>
    </source>
</evidence>
<feature type="coiled-coil region" evidence="2">
    <location>
        <begin position="333"/>
        <end position="409"/>
    </location>
</feature>
<dbReference type="SUPFAM" id="SSF57756">
    <property type="entry name" value="Retrovirus zinc finger-like domains"/>
    <property type="match status" value="1"/>
</dbReference>
<name>A0ABN9TLV5_9DINO</name>
<feature type="compositionally biased region" description="Polar residues" evidence="3">
    <location>
        <begin position="118"/>
        <end position="127"/>
    </location>
</feature>
<keyword evidence="1" id="KW-0863">Zinc-finger</keyword>
<reference evidence="5" key="1">
    <citation type="submission" date="2023-10" db="EMBL/GenBank/DDBJ databases">
        <authorList>
            <person name="Chen Y."/>
            <person name="Shah S."/>
            <person name="Dougan E. K."/>
            <person name="Thang M."/>
            <person name="Chan C."/>
        </authorList>
    </citation>
    <scope>NUCLEOTIDE SEQUENCE [LARGE SCALE GENOMIC DNA]</scope>
</reference>
<organism evidence="5 6">
    <name type="scientific">Prorocentrum cordatum</name>
    <dbReference type="NCBI Taxonomy" id="2364126"/>
    <lineage>
        <taxon>Eukaryota</taxon>
        <taxon>Sar</taxon>
        <taxon>Alveolata</taxon>
        <taxon>Dinophyceae</taxon>
        <taxon>Prorocentrales</taxon>
        <taxon>Prorocentraceae</taxon>
        <taxon>Prorocentrum</taxon>
    </lineage>
</organism>
<feature type="compositionally biased region" description="Low complexity" evidence="3">
    <location>
        <begin position="467"/>
        <end position="481"/>
    </location>
</feature>
<dbReference type="InterPro" id="IPR036875">
    <property type="entry name" value="Znf_CCHC_sf"/>
</dbReference>
<dbReference type="InterPro" id="IPR001878">
    <property type="entry name" value="Znf_CCHC"/>
</dbReference>
<protein>
    <recommendedName>
        <fullName evidence="4">CCHC-type domain-containing protein</fullName>
    </recommendedName>
</protein>